<feature type="transmembrane region" description="Helical" evidence="1">
    <location>
        <begin position="113"/>
        <end position="132"/>
    </location>
</feature>
<comment type="caution">
    <text evidence="2">The sequence shown here is derived from an EMBL/GenBank/DDBJ whole genome shotgun (WGS) entry which is preliminary data.</text>
</comment>
<keyword evidence="1" id="KW-1133">Transmembrane helix</keyword>
<proteinExistence type="predicted"/>
<dbReference type="Proteomes" id="UP001174997">
    <property type="component" value="Unassembled WGS sequence"/>
</dbReference>
<gene>
    <name evidence="2" type="ORF">QBC41DRAFT_123393</name>
</gene>
<evidence type="ECO:0000313" key="2">
    <source>
        <dbReference type="EMBL" id="KAK0668313.1"/>
    </source>
</evidence>
<reference evidence="2" key="1">
    <citation type="submission" date="2023-06" db="EMBL/GenBank/DDBJ databases">
        <title>Genome-scale phylogeny and comparative genomics of the fungal order Sordariales.</title>
        <authorList>
            <consortium name="Lawrence Berkeley National Laboratory"/>
            <person name="Hensen N."/>
            <person name="Bonometti L."/>
            <person name="Westerberg I."/>
            <person name="Brannstrom I.O."/>
            <person name="Guillou S."/>
            <person name="Cros-Aarteil S."/>
            <person name="Calhoun S."/>
            <person name="Haridas S."/>
            <person name="Kuo A."/>
            <person name="Mondo S."/>
            <person name="Pangilinan J."/>
            <person name="Riley R."/>
            <person name="Labutti K."/>
            <person name="Andreopoulos B."/>
            <person name="Lipzen A."/>
            <person name="Chen C."/>
            <person name="Yanf M."/>
            <person name="Daum C."/>
            <person name="Ng V."/>
            <person name="Clum A."/>
            <person name="Steindorff A."/>
            <person name="Ohm R."/>
            <person name="Martin F."/>
            <person name="Silar P."/>
            <person name="Natvig D."/>
            <person name="Lalanne C."/>
            <person name="Gautier V."/>
            <person name="Ament-Velasquez S.L."/>
            <person name="Kruys A."/>
            <person name="Hutchinson M.I."/>
            <person name="Powell A.J."/>
            <person name="Barry K."/>
            <person name="Miller A.N."/>
            <person name="Grigoriev I.V."/>
            <person name="Debuchy R."/>
            <person name="Gladieux P."/>
            <person name="Thoren M.H."/>
            <person name="Johannesson H."/>
        </authorList>
    </citation>
    <scope>NUCLEOTIDE SEQUENCE</scope>
    <source>
        <strain evidence="2">CBS 307.81</strain>
    </source>
</reference>
<evidence type="ECO:0000256" key="1">
    <source>
        <dbReference type="SAM" id="Phobius"/>
    </source>
</evidence>
<keyword evidence="1" id="KW-0472">Membrane</keyword>
<dbReference type="AlphaFoldDB" id="A0AA39ZC92"/>
<protein>
    <submittedName>
        <fullName evidence="2">Uncharacterized protein</fullName>
    </submittedName>
</protein>
<keyword evidence="3" id="KW-1185">Reference proteome</keyword>
<keyword evidence="1" id="KW-0812">Transmembrane</keyword>
<dbReference type="EMBL" id="JAULSY010000058">
    <property type="protein sequence ID" value="KAK0668313.1"/>
    <property type="molecule type" value="Genomic_DNA"/>
</dbReference>
<feature type="transmembrane region" description="Helical" evidence="1">
    <location>
        <begin position="82"/>
        <end position="101"/>
    </location>
</feature>
<accession>A0AA39ZC92</accession>
<organism evidence="2 3">
    <name type="scientific">Cercophora samala</name>
    <dbReference type="NCBI Taxonomy" id="330535"/>
    <lineage>
        <taxon>Eukaryota</taxon>
        <taxon>Fungi</taxon>
        <taxon>Dikarya</taxon>
        <taxon>Ascomycota</taxon>
        <taxon>Pezizomycotina</taxon>
        <taxon>Sordariomycetes</taxon>
        <taxon>Sordariomycetidae</taxon>
        <taxon>Sordariales</taxon>
        <taxon>Lasiosphaeriaceae</taxon>
        <taxon>Cercophora</taxon>
    </lineage>
</organism>
<name>A0AA39ZC92_9PEZI</name>
<sequence>MSRDQTLTIYPHVSASDKIGGSFRCIKRKRLTGNEVGDIGSSIRASGRGVRSKDEGGVGASCTKLLAELVFCRLFSSNLFRFLHLLAFYRMLFIMGCLFGLDCGCPPLVFPLYLDLHSTLTIFGFFVLLVEGNTTHNLPARKERDKHGVFREWLLFFYHGLGRDRAIV</sequence>
<evidence type="ECO:0000313" key="3">
    <source>
        <dbReference type="Proteomes" id="UP001174997"/>
    </source>
</evidence>